<feature type="domain" description="Ig-like" evidence="2">
    <location>
        <begin position="1"/>
        <end position="82"/>
    </location>
</feature>
<gene>
    <name evidence="3" type="ORF">LSTR_LSTR012860</name>
</gene>
<dbReference type="PANTHER" id="PTHR45813">
    <property type="entry name" value="IG-LIKE DOMAIN-CONTAINING PROTEIN"/>
    <property type="match status" value="1"/>
</dbReference>
<evidence type="ECO:0000313" key="4">
    <source>
        <dbReference type="Proteomes" id="UP000291343"/>
    </source>
</evidence>
<organism evidence="3 4">
    <name type="scientific">Laodelphax striatellus</name>
    <name type="common">Small brown planthopper</name>
    <name type="synonym">Delphax striatella</name>
    <dbReference type="NCBI Taxonomy" id="195883"/>
    <lineage>
        <taxon>Eukaryota</taxon>
        <taxon>Metazoa</taxon>
        <taxon>Ecdysozoa</taxon>
        <taxon>Arthropoda</taxon>
        <taxon>Hexapoda</taxon>
        <taxon>Insecta</taxon>
        <taxon>Pterygota</taxon>
        <taxon>Neoptera</taxon>
        <taxon>Paraneoptera</taxon>
        <taxon>Hemiptera</taxon>
        <taxon>Auchenorrhyncha</taxon>
        <taxon>Fulgoroidea</taxon>
        <taxon>Delphacidae</taxon>
        <taxon>Criomorphinae</taxon>
        <taxon>Laodelphax</taxon>
    </lineage>
</organism>
<dbReference type="Pfam" id="PF13927">
    <property type="entry name" value="Ig_3"/>
    <property type="match status" value="1"/>
</dbReference>
<feature type="domain" description="Ig-like" evidence="2">
    <location>
        <begin position="101"/>
        <end position="200"/>
    </location>
</feature>
<accession>A0A482WHX1</accession>
<evidence type="ECO:0000259" key="1">
    <source>
        <dbReference type="PROSITE" id="PS50227"/>
    </source>
</evidence>
<dbReference type="PROSITE" id="PS50227">
    <property type="entry name" value="G_PROTEIN_RECEP_F2_3"/>
    <property type="match status" value="1"/>
</dbReference>
<dbReference type="InterPro" id="IPR003599">
    <property type="entry name" value="Ig_sub"/>
</dbReference>
<comment type="caution">
    <text evidence="3">The sequence shown here is derived from an EMBL/GenBank/DDBJ whole genome shotgun (WGS) entry which is preliminary data.</text>
</comment>
<evidence type="ECO:0008006" key="5">
    <source>
        <dbReference type="Google" id="ProtNLM"/>
    </source>
</evidence>
<dbReference type="InterPro" id="IPR001879">
    <property type="entry name" value="GPCR_2_extracellular_dom"/>
</dbReference>
<protein>
    <recommendedName>
        <fullName evidence="5">Ig-like domain-containing protein</fullName>
    </recommendedName>
</protein>
<dbReference type="InterPro" id="IPR036179">
    <property type="entry name" value="Ig-like_dom_sf"/>
</dbReference>
<dbReference type="Gene3D" id="2.60.40.10">
    <property type="entry name" value="Immunoglobulins"/>
    <property type="match status" value="2"/>
</dbReference>
<feature type="domain" description="G-protein coupled receptors family 2 profile 1" evidence="1">
    <location>
        <begin position="183"/>
        <end position="269"/>
    </location>
</feature>
<dbReference type="EMBL" id="QKKF02034769">
    <property type="protein sequence ID" value="RZF33125.1"/>
    <property type="molecule type" value="Genomic_DNA"/>
</dbReference>
<proteinExistence type="predicted"/>
<dbReference type="InParanoid" id="A0A482WHX1"/>
<name>A0A482WHX1_LAOST</name>
<dbReference type="SUPFAM" id="SSF48726">
    <property type="entry name" value="Immunoglobulin"/>
    <property type="match status" value="2"/>
</dbReference>
<dbReference type="Proteomes" id="UP000291343">
    <property type="component" value="Unassembled WGS sequence"/>
</dbReference>
<sequence length="470" mass="53132">MSVSPDRRSVRHGDEFIITCIAYGSQQITFRWLKNDILINVTKATREMSIIDSPNHLLDHFTSILTVKSADALDSGLYTCQAIDWGAQHCKSVKLDVIAAPSVKVAPLTASIQKGQALNIICTWSLMNDGTKSIYGYSWLKERKDTSEAHLFKMREESEVWEDLQPVGSILRVYNIQKSTRYTCQVQSNAEPVEASVDVEVLNKSAIPWCESDDTGLGGVRWAEIGAWGAAKVECPARYAGVATRLCSVSAPGRAVWLTPDYSDCISEDLSRLAENFKKLTLGYGSTTGAYTMSKIYELLRDRSRLYPGEGETYLTLMQDIAWYLNFTMAWKDLLQSTSTFYNTINVILQHSNSIINSQKLIDLQKLVNHWTIAWAKHSRINRASVQSYDSLMIHTYCFNSSSTKLEYTFDISGNIRGYQSWSRTAVNILVARESLVVHGSTYSIAIIIYKDLMKYLPERQIYKMDLWAQ</sequence>
<dbReference type="SMR" id="A0A482WHX1"/>
<evidence type="ECO:0000313" key="3">
    <source>
        <dbReference type="EMBL" id="RZF33125.1"/>
    </source>
</evidence>
<dbReference type="GO" id="GO:0004930">
    <property type="term" value="F:G protein-coupled receptor activity"/>
    <property type="evidence" value="ECO:0007669"/>
    <property type="project" value="InterPro"/>
</dbReference>
<dbReference type="InterPro" id="IPR013783">
    <property type="entry name" value="Ig-like_fold"/>
</dbReference>
<dbReference type="SMART" id="SM00409">
    <property type="entry name" value="IG"/>
    <property type="match status" value="2"/>
</dbReference>
<dbReference type="PROSITE" id="PS50835">
    <property type="entry name" value="IG_LIKE"/>
    <property type="match status" value="2"/>
</dbReference>
<dbReference type="PANTHER" id="PTHR45813:SF8">
    <property type="entry name" value="IG-LIKE DOMAIN-CONTAINING PROTEIN"/>
    <property type="match status" value="1"/>
</dbReference>
<keyword evidence="4" id="KW-1185">Reference proteome</keyword>
<dbReference type="InterPro" id="IPR051587">
    <property type="entry name" value="Adhesion_GPCR"/>
</dbReference>
<dbReference type="GO" id="GO:0007189">
    <property type="term" value="P:adenylate cyclase-activating G protein-coupled receptor signaling pathway"/>
    <property type="evidence" value="ECO:0007669"/>
    <property type="project" value="TreeGrafter"/>
</dbReference>
<evidence type="ECO:0000259" key="2">
    <source>
        <dbReference type="PROSITE" id="PS50835"/>
    </source>
</evidence>
<dbReference type="Gene3D" id="4.10.1240.10">
    <property type="entry name" value="GPCR, family 2, extracellular hormone receptor domain"/>
    <property type="match status" value="1"/>
</dbReference>
<reference evidence="3 4" key="1">
    <citation type="journal article" date="2017" name="Gigascience">
        <title>Genome sequence of the small brown planthopper, Laodelphax striatellus.</title>
        <authorList>
            <person name="Zhu J."/>
            <person name="Jiang F."/>
            <person name="Wang X."/>
            <person name="Yang P."/>
            <person name="Bao Y."/>
            <person name="Zhao W."/>
            <person name="Wang W."/>
            <person name="Lu H."/>
            <person name="Wang Q."/>
            <person name="Cui N."/>
            <person name="Li J."/>
            <person name="Chen X."/>
            <person name="Luo L."/>
            <person name="Yu J."/>
            <person name="Kang L."/>
            <person name="Cui F."/>
        </authorList>
    </citation>
    <scope>NUCLEOTIDE SEQUENCE [LARGE SCALE GENOMIC DNA]</scope>
    <source>
        <strain evidence="3">Lst14</strain>
    </source>
</reference>
<dbReference type="InterPro" id="IPR036445">
    <property type="entry name" value="GPCR_2_extracell_dom_sf"/>
</dbReference>
<dbReference type="InterPro" id="IPR007110">
    <property type="entry name" value="Ig-like_dom"/>
</dbReference>
<dbReference type="OrthoDB" id="6138650at2759"/>
<dbReference type="GO" id="GO:0016020">
    <property type="term" value="C:membrane"/>
    <property type="evidence" value="ECO:0007669"/>
    <property type="project" value="InterPro"/>
</dbReference>
<dbReference type="AlphaFoldDB" id="A0A482WHX1"/>